<keyword evidence="3" id="KW-1185">Reference proteome</keyword>
<gene>
    <name evidence="2" type="ORF">FHR23_000324</name>
</gene>
<keyword evidence="1" id="KW-0812">Transmembrane</keyword>
<dbReference type="EMBL" id="JACIJI010000001">
    <property type="protein sequence ID" value="MBB5717417.1"/>
    <property type="molecule type" value="Genomic_DNA"/>
</dbReference>
<dbReference type="AlphaFoldDB" id="A0A840YV32"/>
<reference evidence="2 3" key="1">
    <citation type="submission" date="2020-08" db="EMBL/GenBank/DDBJ databases">
        <title>Genomic Encyclopedia of Type Strains, Phase IV (KMG-IV): sequencing the most valuable type-strain genomes for metagenomic binning, comparative biology and taxonomic classification.</title>
        <authorList>
            <person name="Goeker M."/>
        </authorList>
    </citation>
    <scope>NUCLEOTIDE SEQUENCE [LARGE SCALE GENOMIC DNA]</scope>
    <source>
        <strain evidence="2 3">DSM 27203</strain>
    </source>
</reference>
<evidence type="ECO:0000256" key="1">
    <source>
        <dbReference type="SAM" id="Phobius"/>
    </source>
</evidence>
<comment type="caution">
    <text evidence="2">The sequence shown here is derived from an EMBL/GenBank/DDBJ whole genome shotgun (WGS) entry which is preliminary data.</text>
</comment>
<accession>A0A840YV32</accession>
<evidence type="ECO:0000313" key="2">
    <source>
        <dbReference type="EMBL" id="MBB5717417.1"/>
    </source>
</evidence>
<feature type="transmembrane region" description="Helical" evidence="1">
    <location>
        <begin position="16"/>
        <end position="37"/>
    </location>
</feature>
<evidence type="ECO:0000313" key="3">
    <source>
        <dbReference type="Proteomes" id="UP000554342"/>
    </source>
</evidence>
<sequence length="209" mass="23790">MMDDFGRWLAANAPTISIFFNFLMVVVWITYLQLLLVQFRATRRSSILITRAAGRGMRSRCLVTNMSSQPLYVTSLIGTLHVGDRLIELPLTDLRDLPGDLGDDPRSKMRQGSLNTGQYLDIGHFHEIVEVMLAANEETEVDMPQVEQLDLTVVAFYSREDLPVGAVRSFHFDHKAATGARVRPLNLATDQIRQMARRRTLLKKVEYHM</sequence>
<name>A0A840YV32_9SPHN</name>
<proteinExistence type="predicted"/>
<dbReference type="RefSeq" id="WP_221227318.1">
    <property type="nucleotide sequence ID" value="NZ_BAABIF010000004.1"/>
</dbReference>
<dbReference type="Proteomes" id="UP000554342">
    <property type="component" value="Unassembled WGS sequence"/>
</dbReference>
<keyword evidence="1" id="KW-1133">Transmembrane helix</keyword>
<protein>
    <submittedName>
        <fullName evidence="2">Uncharacterized protein</fullName>
    </submittedName>
</protein>
<organism evidence="2 3">
    <name type="scientific">Stakelama sediminis</name>
    <dbReference type="NCBI Taxonomy" id="463200"/>
    <lineage>
        <taxon>Bacteria</taxon>
        <taxon>Pseudomonadati</taxon>
        <taxon>Pseudomonadota</taxon>
        <taxon>Alphaproteobacteria</taxon>
        <taxon>Sphingomonadales</taxon>
        <taxon>Sphingomonadaceae</taxon>
        <taxon>Stakelama</taxon>
    </lineage>
</organism>
<keyword evidence="1" id="KW-0472">Membrane</keyword>